<dbReference type="OrthoDB" id="5372708at2759"/>
<dbReference type="EMBL" id="ML119848">
    <property type="protein sequence ID" value="RPA72743.1"/>
    <property type="molecule type" value="Genomic_DNA"/>
</dbReference>
<feature type="region of interest" description="Disordered" evidence="1">
    <location>
        <begin position="34"/>
        <end position="53"/>
    </location>
</feature>
<proteinExistence type="predicted"/>
<organism evidence="2 3">
    <name type="scientific">Ascobolus immersus RN42</name>
    <dbReference type="NCBI Taxonomy" id="1160509"/>
    <lineage>
        <taxon>Eukaryota</taxon>
        <taxon>Fungi</taxon>
        <taxon>Dikarya</taxon>
        <taxon>Ascomycota</taxon>
        <taxon>Pezizomycotina</taxon>
        <taxon>Pezizomycetes</taxon>
        <taxon>Pezizales</taxon>
        <taxon>Ascobolaceae</taxon>
        <taxon>Ascobolus</taxon>
    </lineage>
</organism>
<dbReference type="Proteomes" id="UP000275078">
    <property type="component" value="Unassembled WGS sequence"/>
</dbReference>
<keyword evidence="3" id="KW-1185">Reference proteome</keyword>
<evidence type="ECO:0000313" key="2">
    <source>
        <dbReference type="EMBL" id="RPA72743.1"/>
    </source>
</evidence>
<sequence length="1480" mass="167603">MAEPAKPDYEDTPVEHGNITRSIDKGKLSVDTASTYTDGQQSVPNPLVSTQRVSTPSAVGIIVSQGTDRQISREGPSTSNAFDWSIEAPQQSIFQFQSFGGGGASHLATSRSGHTPLHYDTHPPFPYSGVGTGPGAGPMLGVGSDFSGSSSGFTRVPMVRQERFESNMFRTDGPELPSSSNAYPTQQAGTPITQNTQMGTLSQIVPPTPTLSGNRDPDGGSNATAQQQESKKKKGAVRDPADIFFANPNLKRHDFRPPKREFFGRLQRAAIQLKAAANNENPPIQTNPWEENRRRNASGPPASLVQRQNQPRTDIPNFMWGRRNEDHTMQVTRQEQEMDIVDYYNSVIEQTSFETDHTQAMDHIRTAIDSGILRIDAGSVNGDAERIEEDDIVPIELPVRVFGEEARMDETYVPDTLLDELFEESLNQPDVDEVEEDEEECPDHPFHIALSTFWMAFNLSVQSYQAFCEVMELLPIFDNGLIPRLPKTLRALHKWAEKHLPPTVMREGSIQVVTRGLPAGTPKALNPKDKLVYCDPIEMTKIFVQDHRYRARQYFGMQQLVPTPYELWHSRAWGSSNRISSGVYAFYNNIGATKGSENRDPILVGDFVRYTDNDGSTRLGRIHQTCLDFKFEKKGETCAFVDPIIADLPTSKFLSPNTLSVVRRAVKRLNALHQSNGRVGFASSPDVSLLEESLQFLYTRQIVERIQAEFIDPREFTRPTTDDGILRIKFVISVSEACPAVIPGRPDIRKEMISVRESIYRHHLRGELEVKQYTREAIVREFAHQPKGSVICVPTMSFWDAYGTFGTYRMSMKHYHPHAMGPMGCDMRTVMGVLGPKYRILEDGKATVRVNKMERRLVSFDLAVIGDLPQQNKNAGVISHRGHTSCRLCTVEIGSRHDLSFNIFHHSRFYHREEERRRDQLLMNKSGEGRRKALAKIGLHPDPSPFLQARTTLDPFRHFPIEPCHVFLSGLCGLLQTLLVSVILIPQAASIYAEAMREFPFTPDWSRIQDPVVHYGSFSYSQKGQAGQANPFVLRQFLRDSHISPPAFESLTQEFAAELEAFEMTVSELVIWVLSMRWNGSFSTATLTKGFQIQTAEIVACLFKQGYSDEDISFLKQKMVQLVDVLLRFANVSKDIEKIERRSNIHSLMHMTDFILEYGCLSNISCSPGEARHRPFKEHARQSNKKEVPRQLISRVSRTFTISSVVDGAFDETWPVITQTLQRIQAVCPMTFNRIVYSKSKLEERGMSIEAVKAGRKEAEESKTGILQFASLSSPLVERERDERIFPAFLKADERGAWLRTALINAVQDYPDFRLSHRYMPFRVSYYKRLSFISQRRGGYEQETVVKVGRFYAYIKNQQEITKQNTTNSDHTVLGQLEGLLQFNEGPVPLFFAVFKKLEVIGNDRVIKQATVHRSVRGSEPDYDKYTAGFELVEVERIVHGNEHVMPYKGLDPADNDISTSINTETQQLWWRSPWYTKSY</sequence>
<name>A0A3N4HEX9_ASCIM</name>
<accession>A0A3N4HEX9</accession>
<dbReference type="STRING" id="1160509.A0A3N4HEX9"/>
<evidence type="ECO:0000256" key="1">
    <source>
        <dbReference type="SAM" id="MobiDB-lite"/>
    </source>
</evidence>
<feature type="region of interest" description="Disordered" evidence="1">
    <location>
        <begin position="273"/>
        <end position="307"/>
    </location>
</feature>
<evidence type="ECO:0000313" key="3">
    <source>
        <dbReference type="Proteomes" id="UP000275078"/>
    </source>
</evidence>
<feature type="region of interest" description="Disordered" evidence="1">
    <location>
        <begin position="169"/>
        <end position="240"/>
    </location>
</feature>
<reference evidence="2 3" key="1">
    <citation type="journal article" date="2018" name="Nat. Ecol. Evol.">
        <title>Pezizomycetes genomes reveal the molecular basis of ectomycorrhizal truffle lifestyle.</title>
        <authorList>
            <person name="Murat C."/>
            <person name="Payen T."/>
            <person name="Noel B."/>
            <person name="Kuo A."/>
            <person name="Morin E."/>
            <person name="Chen J."/>
            <person name="Kohler A."/>
            <person name="Krizsan K."/>
            <person name="Balestrini R."/>
            <person name="Da Silva C."/>
            <person name="Montanini B."/>
            <person name="Hainaut M."/>
            <person name="Levati E."/>
            <person name="Barry K.W."/>
            <person name="Belfiori B."/>
            <person name="Cichocki N."/>
            <person name="Clum A."/>
            <person name="Dockter R.B."/>
            <person name="Fauchery L."/>
            <person name="Guy J."/>
            <person name="Iotti M."/>
            <person name="Le Tacon F."/>
            <person name="Lindquist E.A."/>
            <person name="Lipzen A."/>
            <person name="Malagnac F."/>
            <person name="Mello A."/>
            <person name="Molinier V."/>
            <person name="Miyauchi S."/>
            <person name="Poulain J."/>
            <person name="Riccioni C."/>
            <person name="Rubini A."/>
            <person name="Sitrit Y."/>
            <person name="Splivallo R."/>
            <person name="Traeger S."/>
            <person name="Wang M."/>
            <person name="Zifcakova L."/>
            <person name="Wipf D."/>
            <person name="Zambonelli A."/>
            <person name="Paolocci F."/>
            <person name="Nowrousian M."/>
            <person name="Ottonello S."/>
            <person name="Baldrian P."/>
            <person name="Spatafora J.W."/>
            <person name="Henrissat B."/>
            <person name="Nagy L.G."/>
            <person name="Aury J.M."/>
            <person name="Wincker P."/>
            <person name="Grigoriev I.V."/>
            <person name="Bonfante P."/>
            <person name="Martin F.M."/>
        </authorList>
    </citation>
    <scope>NUCLEOTIDE SEQUENCE [LARGE SCALE GENOMIC DNA]</scope>
    <source>
        <strain evidence="2 3">RN42</strain>
    </source>
</reference>
<feature type="compositionally biased region" description="Polar residues" evidence="1">
    <location>
        <begin position="177"/>
        <end position="213"/>
    </location>
</feature>
<feature type="compositionally biased region" description="Polar residues" evidence="1">
    <location>
        <begin position="278"/>
        <end position="289"/>
    </location>
</feature>
<feature type="region of interest" description="Disordered" evidence="1">
    <location>
        <begin position="1"/>
        <end position="26"/>
    </location>
</feature>
<protein>
    <submittedName>
        <fullName evidence="2">Uncharacterized protein</fullName>
    </submittedName>
</protein>
<gene>
    <name evidence="2" type="ORF">BJ508DRAFT_314462</name>
</gene>